<evidence type="ECO:0000313" key="2">
    <source>
        <dbReference type="EMBL" id="MEE3849727.1"/>
    </source>
</evidence>
<dbReference type="Gene3D" id="1.20.120.450">
    <property type="entry name" value="dinb family like domain"/>
    <property type="match status" value="1"/>
</dbReference>
<sequence length="197" mass="20404">MTAPADPRPAYAAATAWVGELLSAVSDDQLDSPTPCEDFDVRTLAAHLVATANKAVALGSGADALALPSFADRHDAAAYVETVGRAVDIWSDDASLARTVTVPWGEVPGAAALWGYVSETLVHGWDLAAATGQPAEADPAIVEPVLAVAQQFIPAEIRGDDAVPFGAVVESRTEAGPTERLANWTGRESSKWVSAVA</sequence>
<evidence type="ECO:0000313" key="3">
    <source>
        <dbReference type="Proteomes" id="UP001347146"/>
    </source>
</evidence>
<feature type="domain" description="Mycothiol-dependent maleylpyruvate isomerase metal-binding" evidence="1">
    <location>
        <begin position="12"/>
        <end position="128"/>
    </location>
</feature>
<dbReference type="InterPro" id="IPR017517">
    <property type="entry name" value="Maleyloyr_isom"/>
</dbReference>
<dbReference type="NCBIfam" id="TIGR03086">
    <property type="entry name" value="TIGR03086 family metal-binding protein"/>
    <property type="match status" value="1"/>
</dbReference>
<proteinExistence type="predicted"/>
<evidence type="ECO:0000259" key="1">
    <source>
        <dbReference type="Pfam" id="PF11716"/>
    </source>
</evidence>
<dbReference type="EMBL" id="JAZDUF010000001">
    <property type="protein sequence ID" value="MEE3849727.1"/>
    <property type="molecule type" value="Genomic_DNA"/>
</dbReference>
<dbReference type="InterPro" id="IPR017520">
    <property type="entry name" value="CHP03086"/>
</dbReference>
<accession>A0ABU7M9Q0</accession>
<dbReference type="Pfam" id="PF11716">
    <property type="entry name" value="MDMPI_N"/>
    <property type="match status" value="1"/>
</dbReference>
<dbReference type="SUPFAM" id="SSF109854">
    <property type="entry name" value="DinB/YfiT-like putative metalloenzymes"/>
    <property type="match status" value="1"/>
</dbReference>
<dbReference type="NCBIfam" id="TIGR03083">
    <property type="entry name" value="maleylpyruvate isomerase family mycothiol-dependent enzyme"/>
    <property type="match status" value="1"/>
</dbReference>
<protein>
    <submittedName>
        <fullName evidence="2">TIGR03086 family metal-binding protein</fullName>
    </submittedName>
</protein>
<keyword evidence="3" id="KW-1185">Reference proteome</keyword>
<reference evidence="2 3" key="1">
    <citation type="submission" date="2024-01" db="EMBL/GenBank/DDBJ databases">
        <title>Draft genome sequence of Gordonia sp. LSe1-13.</title>
        <authorList>
            <person name="Suphannarot A."/>
            <person name="Mingma R."/>
        </authorList>
    </citation>
    <scope>NUCLEOTIDE SEQUENCE [LARGE SCALE GENOMIC DNA]</scope>
    <source>
        <strain evidence="2 3">LSe1-13</strain>
    </source>
</reference>
<gene>
    <name evidence="2" type="ORF">VZC37_05255</name>
</gene>
<dbReference type="InterPro" id="IPR034660">
    <property type="entry name" value="DinB/YfiT-like"/>
</dbReference>
<dbReference type="Proteomes" id="UP001347146">
    <property type="component" value="Unassembled WGS sequence"/>
</dbReference>
<comment type="caution">
    <text evidence="2">The sequence shown here is derived from an EMBL/GenBank/DDBJ whole genome shotgun (WGS) entry which is preliminary data.</text>
</comment>
<organism evidence="2 3">
    <name type="scientific">Gordonia sesuvii</name>
    <dbReference type="NCBI Taxonomy" id="3116777"/>
    <lineage>
        <taxon>Bacteria</taxon>
        <taxon>Bacillati</taxon>
        <taxon>Actinomycetota</taxon>
        <taxon>Actinomycetes</taxon>
        <taxon>Mycobacteriales</taxon>
        <taxon>Gordoniaceae</taxon>
        <taxon>Gordonia</taxon>
    </lineage>
</organism>
<dbReference type="InterPro" id="IPR024344">
    <property type="entry name" value="MDMPI_metal-binding"/>
</dbReference>
<dbReference type="RefSeq" id="WP_330431346.1">
    <property type="nucleotide sequence ID" value="NZ_JAZDUF010000001.1"/>
</dbReference>
<name>A0ABU7M9Q0_9ACTN</name>